<feature type="transmembrane region" description="Helical" evidence="7">
    <location>
        <begin position="350"/>
        <end position="372"/>
    </location>
</feature>
<evidence type="ECO:0000256" key="1">
    <source>
        <dbReference type="ARBA" id="ARBA00004141"/>
    </source>
</evidence>
<dbReference type="PRINTS" id="PR00171">
    <property type="entry name" value="SUGRTRNSPORT"/>
</dbReference>
<dbReference type="GO" id="GO:0015149">
    <property type="term" value="F:hexose transmembrane transporter activity"/>
    <property type="evidence" value="ECO:0007669"/>
    <property type="project" value="TreeGrafter"/>
</dbReference>
<dbReference type="Gene3D" id="1.20.1250.20">
    <property type="entry name" value="MFS general substrate transporter like domains"/>
    <property type="match status" value="1"/>
</dbReference>
<organism evidence="9 10">
    <name type="scientific">Absidia repens</name>
    <dbReference type="NCBI Taxonomy" id="90262"/>
    <lineage>
        <taxon>Eukaryota</taxon>
        <taxon>Fungi</taxon>
        <taxon>Fungi incertae sedis</taxon>
        <taxon>Mucoromycota</taxon>
        <taxon>Mucoromycotina</taxon>
        <taxon>Mucoromycetes</taxon>
        <taxon>Mucorales</taxon>
        <taxon>Cunninghamellaceae</taxon>
        <taxon>Absidia</taxon>
    </lineage>
</organism>
<feature type="transmembrane region" description="Helical" evidence="7">
    <location>
        <begin position="470"/>
        <end position="491"/>
    </location>
</feature>
<dbReference type="PROSITE" id="PS00217">
    <property type="entry name" value="SUGAR_TRANSPORT_2"/>
    <property type="match status" value="1"/>
</dbReference>
<reference evidence="9 10" key="1">
    <citation type="submission" date="2016-07" db="EMBL/GenBank/DDBJ databases">
        <title>Pervasive Adenine N6-methylation of Active Genes in Fungi.</title>
        <authorList>
            <consortium name="DOE Joint Genome Institute"/>
            <person name="Mondo S.J."/>
            <person name="Dannebaum R.O."/>
            <person name="Kuo R.C."/>
            <person name="Labutti K."/>
            <person name="Haridas S."/>
            <person name="Kuo A."/>
            <person name="Salamov A."/>
            <person name="Ahrendt S.R."/>
            <person name="Lipzen A."/>
            <person name="Sullivan W."/>
            <person name="Andreopoulos W.B."/>
            <person name="Clum A."/>
            <person name="Lindquist E."/>
            <person name="Daum C."/>
            <person name="Ramamoorthy G.K."/>
            <person name="Gryganskyi A."/>
            <person name="Culley D."/>
            <person name="Magnuson J.K."/>
            <person name="James T.Y."/>
            <person name="O'Malley M.A."/>
            <person name="Stajich J.E."/>
            <person name="Spatafora J.W."/>
            <person name="Visel A."/>
            <person name="Grigoriev I.V."/>
        </authorList>
    </citation>
    <scope>NUCLEOTIDE SEQUENCE [LARGE SCALE GENOMIC DNA]</scope>
    <source>
        <strain evidence="9 10">NRRL 1336</strain>
    </source>
</reference>
<comment type="subcellular location">
    <subcellularLocation>
        <location evidence="1">Membrane</location>
        <topology evidence="1">Multi-pass membrane protein</topology>
    </subcellularLocation>
</comment>
<feature type="transmembrane region" description="Helical" evidence="7">
    <location>
        <begin position="12"/>
        <end position="28"/>
    </location>
</feature>
<feature type="transmembrane region" description="Helical" evidence="7">
    <location>
        <begin position="441"/>
        <end position="464"/>
    </location>
</feature>
<dbReference type="SUPFAM" id="SSF103473">
    <property type="entry name" value="MFS general substrate transporter"/>
    <property type="match status" value="1"/>
</dbReference>
<feature type="transmembrane region" description="Helical" evidence="7">
    <location>
        <begin position="101"/>
        <end position="119"/>
    </location>
</feature>
<dbReference type="InterPro" id="IPR036259">
    <property type="entry name" value="MFS_trans_sf"/>
</dbReference>
<comment type="caution">
    <text evidence="9">The sequence shown here is derived from an EMBL/GenBank/DDBJ whole genome shotgun (WGS) entry which is preliminary data.</text>
</comment>
<dbReference type="STRING" id="90262.A0A1X2INX0"/>
<keyword evidence="4 7" id="KW-0812">Transmembrane</keyword>
<evidence type="ECO:0000256" key="3">
    <source>
        <dbReference type="ARBA" id="ARBA00022448"/>
    </source>
</evidence>
<dbReference type="PANTHER" id="PTHR23503:SF8">
    <property type="entry name" value="FACILITATED GLUCOSE TRANSPORTER PROTEIN 1"/>
    <property type="match status" value="1"/>
</dbReference>
<feature type="transmembrane region" description="Helical" evidence="7">
    <location>
        <begin position="184"/>
        <end position="207"/>
    </location>
</feature>
<dbReference type="PROSITE" id="PS50850">
    <property type="entry name" value="MFS"/>
    <property type="match status" value="1"/>
</dbReference>
<evidence type="ECO:0000256" key="6">
    <source>
        <dbReference type="ARBA" id="ARBA00023136"/>
    </source>
</evidence>
<dbReference type="Pfam" id="PF00083">
    <property type="entry name" value="Sugar_tr"/>
    <property type="match status" value="2"/>
</dbReference>
<comment type="similarity">
    <text evidence="2">Belongs to the major facilitator superfamily. Sugar transporter (TC 2.A.1.1) family.</text>
</comment>
<evidence type="ECO:0000256" key="2">
    <source>
        <dbReference type="ARBA" id="ARBA00010992"/>
    </source>
</evidence>
<dbReference type="GO" id="GO:0016020">
    <property type="term" value="C:membrane"/>
    <property type="evidence" value="ECO:0007669"/>
    <property type="project" value="UniProtKB-SubCell"/>
</dbReference>
<evidence type="ECO:0000256" key="5">
    <source>
        <dbReference type="ARBA" id="ARBA00022989"/>
    </source>
</evidence>
<evidence type="ECO:0000256" key="4">
    <source>
        <dbReference type="ARBA" id="ARBA00022692"/>
    </source>
</evidence>
<dbReference type="InterPro" id="IPR003663">
    <property type="entry name" value="Sugar/inositol_transpt"/>
</dbReference>
<feature type="domain" description="Major facilitator superfamily (MFS) profile" evidence="8">
    <location>
        <begin position="15"/>
        <end position="495"/>
    </location>
</feature>
<keyword evidence="10" id="KW-1185">Reference proteome</keyword>
<protein>
    <submittedName>
        <fullName evidence="9">General substrate transporter</fullName>
    </submittedName>
</protein>
<proteinExistence type="inferred from homology"/>
<dbReference type="InterPro" id="IPR005829">
    <property type="entry name" value="Sugar_transporter_CS"/>
</dbReference>
<dbReference type="PROSITE" id="PS00216">
    <property type="entry name" value="SUGAR_TRANSPORT_1"/>
    <property type="match status" value="1"/>
</dbReference>
<dbReference type="Proteomes" id="UP000193560">
    <property type="component" value="Unassembled WGS sequence"/>
</dbReference>
<evidence type="ECO:0000313" key="9">
    <source>
        <dbReference type="EMBL" id="ORZ19718.1"/>
    </source>
</evidence>
<evidence type="ECO:0000313" key="10">
    <source>
        <dbReference type="Proteomes" id="UP000193560"/>
    </source>
</evidence>
<keyword evidence="5 7" id="KW-1133">Transmembrane helix</keyword>
<dbReference type="PANTHER" id="PTHR23503">
    <property type="entry name" value="SOLUTE CARRIER FAMILY 2"/>
    <property type="match status" value="1"/>
</dbReference>
<feature type="transmembrane region" description="Helical" evidence="7">
    <location>
        <begin position="158"/>
        <end position="178"/>
    </location>
</feature>
<feature type="transmembrane region" description="Helical" evidence="7">
    <location>
        <begin position="406"/>
        <end position="429"/>
    </location>
</feature>
<gene>
    <name evidence="9" type="ORF">BCR42DRAFT_459898</name>
</gene>
<dbReference type="InterPro" id="IPR020846">
    <property type="entry name" value="MFS_dom"/>
</dbReference>
<dbReference type="InterPro" id="IPR005828">
    <property type="entry name" value="MFS_sugar_transport-like"/>
</dbReference>
<keyword evidence="3" id="KW-0813">Transport</keyword>
<keyword evidence="6 7" id="KW-0472">Membrane</keyword>
<evidence type="ECO:0000256" key="7">
    <source>
        <dbReference type="SAM" id="Phobius"/>
    </source>
</evidence>
<feature type="transmembrane region" description="Helical" evidence="7">
    <location>
        <begin position="125"/>
        <end position="146"/>
    </location>
</feature>
<dbReference type="InterPro" id="IPR045263">
    <property type="entry name" value="GLUT"/>
</dbReference>
<evidence type="ECO:0000259" key="8">
    <source>
        <dbReference type="PROSITE" id="PS50850"/>
    </source>
</evidence>
<dbReference type="AlphaFoldDB" id="A0A1X2INX0"/>
<feature type="transmembrane region" description="Helical" evidence="7">
    <location>
        <begin position="68"/>
        <end position="89"/>
    </location>
</feature>
<feature type="transmembrane region" description="Helical" evidence="7">
    <location>
        <begin position="379"/>
        <end position="400"/>
    </location>
</feature>
<dbReference type="OrthoDB" id="4540492at2759"/>
<dbReference type="EMBL" id="MCGE01000007">
    <property type="protein sequence ID" value="ORZ19718.1"/>
    <property type="molecule type" value="Genomic_DNA"/>
</dbReference>
<name>A0A1X2INX0_9FUNG</name>
<feature type="transmembrane region" description="Helical" evidence="7">
    <location>
        <begin position="315"/>
        <end position="338"/>
    </location>
</feature>
<accession>A0A1X2INX0</accession>
<sequence>MDSRESKVKKIVIFGAMVASLGALNSGFNTSSINIPGNNVRYCPGVPKGEVTYFPNSPFPECIPMSDWIWGVATGMFAVGGLVGALIAGPLAEYLGRRDSMLVINVSFIIGAILLSLSTSSAQFAIGRIFVGIGSGFMTVVISMYIAETAPPRWRGTLGSLLQLFMTIGIFVIQLIGLGTSSAIGWRIVVMLTIVPTIVQMICLPMCPRSPRWLVSKGRIDEARESLLKLRNGDIEEEFADMVVSSTKGGGRDEKKPVPNADAAAVADGMNNENNVDSDSAAGFEQHQTAAPADPEMEVSLNFFQIMRIPVLAKLSIKVMIVHAVSQLTGINAIMYYSTNIFENSFQENARYATVGVGALNMLMTFVALALVDRLGRKMLLTISAAGMCIFGVIEMIGLLYNVGPLQVVCVLLFVASFAIGLGIIPFIYTAEVYPTYAVSGASSAALTINWLCNFIIGLIFPTLQNACGPYVFLIFAGIAFFTVFFLIIFIPETKQKSIEDIGRQVGWYNVDPTHVMNEAQKQQVVAAPGGETKT</sequence>